<evidence type="ECO:0000256" key="1">
    <source>
        <dbReference type="ARBA" id="ARBA00022741"/>
    </source>
</evidence>
<dbReference type="InterPro" id="IPR016032">
    <property type="entry name" value="Sig_transdc_resp-reg_C-effctor"/>
</dbReference>
<evidence type="ECO:0000313" key="5">
    <source>
        <dbReference type="Proteomes" id="UP001165378"/>
    </source>
</evidence>
<organism evidence="4 5">
    <name type="scientific">Yinghuangia soli</name>
    <dbReference type="NCBI Taxonomy" id="2908204"/>
    <lineage>
        <taxon>Bacteria</taxon>
        <taxon>Bacillati</taxon>
        <taxon>Actinomycetota</taxon>
        <taxon>Actinomycetes</taxon>
        <taxon>Kitasatosporales</taxon>
        <taxon>Streptomycetaceae</taxon>
        <taxon>Yinghuangia</taxon>
    </lineage>
</organism>
<dbReference type="Proteomes" id="UP001165378">
    <property type="component" value="Unassembled WGS sequence"/>
</dbReference>
<evidence type="ECO:0000313" key="4">
    <source>
        <dbReference type="EMBL" id="MCF2531043.1"/>
    </source>
</evidence>
<dbReference type="InterPro" id="IPR027417">
    <property type="entry name" value="P-loop_NTPase"/>
</dbReference>
<reference evidence="4" key="1">
    <citation type="submission" date="2022-01" db="EMBL/GenBank/DDBJ databases">
        <title>Genome-Based Taxonomic Classification of the Phylum Actinobacteria.</title>
        <authorList>
            <person name="Gao Y."/>
        </authorList>
    </citation>
    <scope>NUCLEOTIDE SEQUENCE</scope>
    <source>
        <strain evidence="4">KLBMP 8922</strain>
    </source>
</reference>
<protein>
    <submittedName>
        <fullName evidence="4">AAA family ATPase</fullName>
    </submittedName>
</protein>
<dbReference type="InterPro" id="IPR036388">
    <property type="entry name" value="WH-like_DNA-bd_sf"/>
</dbReference>
<feature type="domain" description="HTH luxR-type" evidence="3">
    <location>
        <begin position="845"/>
        <end position="910"/>
    </location>
</feature>
<dbReference type="SMART" id="SM00421">
    <property type="entry name" value="HTH_LUXR"/>
    <property type="match status" value="1"/>
</dbReference>
<dbReference type="GO" id="GO:0004016">
    <property type="term" value="F:adenylate cyclase activity"/>
    <property type="evidence" value="ECO:0007669"/>
    <property type="project" value="TreeGrafter"/>
</dbReference>
<dbReference type="PROSITE" id="PS50043">
    <property type="entry name" value="HTH_LUXR_2"/>
    <property type="match status" value="1"/>
</dbReference>
<dbReference type="PRINTS" id="PR00038">
    <property type="entry name" value="HTHLUXR"/>
</dbReference>
<gene>
    <name evidence="4" type="ORF">LZ495_28040</name>
</gene>
<keyword evidence="1" id="KW-0547">Nucleotide-binding</keyword>
<dbReference type="GO" id="GO:0005524">
    <property type="term" value="F:ATP binding"/>
    <property type="evidence" value="ECO:0007669"/>
    <property type="project" value="UniProtKB-KW"/>
</dbReference>
<dbReference type="InterPro" id="IPR000792">
    <property type="entry name" value="Tscrpt_reg_LuxR_C"/>
</dbReference>
<accession>A0AA41U1S6</accession>
<dbReference type="InterPro" id="IPR041664">
    <property type="entry name" value="AAA_16"/>
</dbReference>
<dbReference type="GO" id="GO:0003677">
    <property type="term" value="F:DNA binding"/>
    <property type="evidence" value="ECO:0007669"/>
    <property type="project" value="InterPro"/>
</dbReference>
<comment type="caution">
    <text evidence="4">The sequence shown here is derived from an EMBL/GenBank/DDBJ whole genome shotgun (WGS) entry which is preliminary data.</text>
</comment>
<keyword evidence="2" id="KW-0067">ATP-binding</keyword>
<sequence>MRIVGREQELAAIRATVDRVPSAPLNLTLHGDPGVGKSVLLREAVAYAREQGIRVLGGTGYETEAQMAWAGLHQLFAPVLGHFDRIEPFHRDTLLRVMGFQDGPTPDRLAVSIASLSVMAAVAEEGPVLIAVEDAHWVDHPTREVMMFLILRLERYDIRAVFARRPLTATERVSPGIGMLEIPPLPREAARELLEELHPDLPPAVRDRVLTDAAGNPLAIAELPHAFGTEAADSLDLLPSGAPLRSRLETGYASRALTLPAPQRAALLRTALDGDGLENATDLRRPSGLTAHDILDIERLGLISRDSTPSGLRFRHPLVRSAIIATASPDEVREAHATLAEQYRRDPERRMWHLAAAAVEPDENVAAEIESAADALSTRGGAGLAVTALRRAAALTPEPGPTARRLQRAAELASESGQMDIAQRLVDEARRTVDRPDHLARGLTTRARVLLLRDGDLAAVRRLLDRASAADDEPVQILQVRLVAASYAQDPAEWDRLHTMVKHPEGSPDTLTALLYDVLADLPRTAHGLANRIGSRLADATESTPPGHIAELCRAAAWIDRLHDCRDHFARLVEHETGRGALTYAASGYWFQAHDHTLSGEWDEAEAAANAGLDLCLRHDLELIAQDLRCALGWVAAGRGDVDSTRAYSRTVEQWAEPRGSRFHLALSTRNLALAELSQGDYEAAYAQCVRGGVPDSAAGPGYGPWMLLDLVEAALRSGRTTEAAAQVAAADAARVADRTPRLRLHMAAAHALLDAGPAPEAAAARLRAALALPTAEQWPFDHARLRLLLGELYRRNHRPGDARPELQRAADIFRRIGATAWCRRAEQELRASGVAVQREPGSAPSAGGELLTAQQMEVAQLAATGLSNKEIGERLYLSPRTVSAHLYRVFPKLGITSRSALRDALESLDTRP</sequence>
<dbReference type="Pfam" id="PF00196">
    <property type="entry name" value="GerE"/>
    <property type="match status" value="1"/>
</dbReference>
<evidence type="ECO:0000259" key="3">
    <source>
        <dbReference type="PROSITE" id="PS50043"/>
    </source>
</evidence>
<name>A0AA41U1S6_9ACTN</name>
<dbReference type="PANTHER" id="PTHR16305:SF35">
    <property type="entry name" value="TRANSCRIPTIONAL ACTIVATOR DOMAIN"/>
    <property type="match status" value="1"/>
</dbReference>
<dbReference type="SUPFAM" id="SSF48452">
    <property type="entry name" value="TPR-like"/>
    <property type="match status" value="1"/>
</dbReference>
<dbReference type="AlphaFoldDB" id="A0AA41U1S6"/>
<dbReference type="SUPFAM" id="SSF52540">
    <property type="entry name" value="P-loop containing nucleoside triphosphate hydrolases"/>
    <property type="match status" value="1"/>
</dbReference>
<evidence type="ECO:0000256" key="2">
    <source>
        <dbReference type="ARBA" id="ARBA00022840"/>
    </source>
</evidence>
<dbReference type="Pfam" id="PF13191">
    <property type="entry name" value="AAA_16"/>
    <property type="match status" value="1"/>
</dbReference>
<dbReference type="PROSITE" id="PS00622">
    <property type="entry name" value="HTH_LUXR_1"/>
    <property type="match status" value="1"/>
</dbReference>
<dbReference type="Gene3D" id="1.10.10.10">
    <property type="entry name" value="Winged helix-like DNA-binding domain superfamily/Winged helix DNA-binding domain"/>
    <property type="match status" value="1"/>
</dbReference>
<dbReference type="GO" id="GO:0005737">
    <property type="term" value="C:cytoplasm"/>
    <property type="evidence" value="ECO:0007669"/>
    <property type="project" value="TreeGrafter"/>
</dbReference>
<dbReference type="PANTHER" id="PTHR16305">
    <property type="entry name" value="TESTICULAR SOLUBLE ADENYLYL CYCLASE"/>
    <property type="match status" value="1"/>
</dbReference>
<proteinExistence type="predicted"/>
<dbReference type="GO" id="GO:0006355">
    <property type="term" value="P:regulation of DNA-templated transcription"/>
    <property type="evidence" value="ECO:0007669"/>
    <property type="project" value="InterPro"/>
</dbReference>
<dbReference type="InterPro" id="IPR011990">
    <property type="entry name" value="TPR-like_helical_dom_sf"/>
</dbReference>
<dbReference type="SUPFAM" id="SSF46894">
    <property type="entry name" value="C-terminal effector domain of the bipartite response regulators"/>
    <property type="match status" value="1"/>
</dbReference>
<dbReference type="RefSeq" id="WP_235055708.1">
    <property type="nucleotide sequence ID" value="NZ_JAKFHA010000020.1"/>
</dbReference>
<dbReference type="CDD" id="cd06170">
    <property type="entry name" value="LuxR_C_like"/>
    <property type="match status" value="1"/>
</dbReference>
<keyword evidence="5" id="KW-1185">Reference proteome</keyword>
<dbReference type="EMBL" id="JAKFHA010000020">
    <property type="protein sequence ID" value="MCF2531043.1"/>
    <property type="molecule type" value="Genomic_DNA"/>
</dbReference>